<feature type="transmembrane region" description="Helical" evidence="6">
    <location>
        <begin position="146"/>
        <end position="165"/>
    </location>
</feature>
<dbReference type="PANTHER" id="PTHR34820">
    <property type="entry name" value="INNER MEMBRANE PROTEIN YEBZ"/>
    <property type="match status" value="1"/>
</dbReference>
<dbReference type="InterPro" id="IPR008457">
    <property type="entry name" value="Cu-R_CopD_dom"/>
</dbReference>
<feature type="transmembrane region" description="Helical" evidence="6">
    <location>
        <begin position="177"/>
        <end position="197"/>
    </location>
</feature>
<evidence type="ECO:0000256" key="6">
    <source>
        <dbReference type="SAM" id="Phobius"/>
    </source>
</evidence>
<evidence type="ECO:0000313" key="9">
    <source>
        <dbReference type="Proteomes" id="UP000078447"/>
    </source>
</evidence>
<protein>
    <recommendedName>
        <fullName evidence="7">Copper resistance protein D domain-containing protein</fullName>
    </recommendedName>
</protein>
<gene>
    <name evidence="8" type="ORF">A3783_12630</name>
</gene>
<feature type="transmembrane region" description="Helical" evidence="6">
    <location>
        <begin position="217"/>
        <end position="234"/>
    </location>
</feature>
<feature type="domain" description="Copper resistance protein D" evidence="7">
    <location>
        <begin position="173"/>
        <end position="272"/>
    </location>
</feature>
<feature type="transmembrane region" description="Helical" evidence="6">
    <location>
        <begin position="39"/>
        <end position="60"/>
    </location>
</feature>
<dbReference type="Pfam" id="PF05425">
    <property type="entry name" value="CopD"/>
    <property type="match status" value="1"/>
</dbReference>
<sequence length="338" mass="37373">MIGIVSELLVYLGGALWAGRLVLLFVAPDKKPSLGALDGLALVALISVVIGTSLPLGRVFDYFRHELDLPVRDALRASLFDVRVGHYFLLVYFSVLMAIIIVCIKRFAFIKRWLLVGLTIPLFFGIAGTSHAAAKHGVPGLMLQTGHFSLMALWIGVVLVVGWGARDAAHWSAFLRWFSPLAQVLFVGVVVTGFFLMRPSIPISEYRNVWNLPYGQALLLKHLLLIPLLGYAFINGTLVKRRLQKTEPFDPRLGLRFESVMIFGVFLASATLSNLEQPVLPLIEAETWLWSNGLVLALGISSVLLLVFTYQKRLPLVLGCLFSLLGVSLLYIGLVYTL</sequence>
<evidence type="ECO:0000256" key="5">
    <source>
        <dbReference type="ARBA" id="ARBA00023136"/>
    </source>
</evidence>
<feature type="transmembrane region" description="Helical" evidence="6">
    <location>
        <begin position="6"/>
        <end position="27"/>
    </location>
</feature>
<evidence type="ECO:0000313" key="8">
    <source>
        <dbReference type="EMBL" id="OAN10670.1"/>
    </source>
</evidence>
<name>A0ABX2V5V8_9BACL</name>
<comment type="caution">
    <text evidence="8">The sequence shown here is derived from an EMBL/GenBank/DDBJ whole genome shotgun (WGS) entry which is preliminary data.</text>
</comment>
<dbReference type="RefSeq" id="WP_028107116.1">
    <property type="nucleotide sequence ID" value="NZ_LVVL01000016.1"/>
</dbReference>
<dbReference type="Proteomes" id="UP000078447">
    <property type="component" value="Unassembled WGS sequence"/>
</dbReference>
<dbReference type="EMBL" id="LVVL01000016">
    <property type="protein sequence ID" value="OAN10670.1"/>
    <property type="molecule type" value="Genomic_DNA"/>
</dbReference>
<dbReference type="PANTHER" id="PTHR34820:SF4">
    <property type="entry name" value="INNER MEMBRANE PROTEIN YEBZ"/>
    <property type="match status" value="1"/>
</dbReference>
<comment type="subcellular location">
    <subcellularLocation>
        <location evidence="1">Cell membrane</location>
        <topology evidence="1">Multi-pass membrane protein</topology>
    </subcellularLocation>
</comment>
<accession>A0ABX2V5V8</accession>
<feature type="transmembrane region" description="Helical" evidence="6">
    <location>
        <begin position="316"/>
        <end position="336"/>
    </location>
</feature>
<feature type="transmembrane region" description="Helical" evidence="6">
    <location>
        <begin position="84"/>
        <end position="104"/>
    </location>
</feature>
<keyword evidence="5 6" id="KW-0472">Membrane</keyword>
<keyword evidence="9" id="KW-1185">Reference proteome</keyword>
<evidence type="ECO:0000256" key="3">
    <source>
        <dbReference type="ARBA" id="ARBA00022692"/>
    </source>
</evidence>
<evidence type="ECO:0000259" key="7">
    <source>
        <dbReference type="Pfam" id="PF05425"/>
    </source>
</evidence>
<reference evidence="8 9" key="1">
    <citation type="submission" date="2016-03" db="EMBL/GenBank/DDBJ databases">
        <authorList>
            <person name="Cho S.-Y."/>
            <person name="Lim S."/>
            <person name="Kim H."/>
            <person name="Soh E.H."/>
            <person name="Moon J.S."/>
        </authorList>
    </citation>
    <scope>NUCLEOTIDE SEQUENCE [LARGE SCALE GENOMIC DNA]</scope>
    <source>
        <strain evidence="8 9">KCTC 3810</strain>
    </source>
</reference>
<evidence type="ECO:0000256" key="2">
    <source>
        <dbReference type="ARBA" id="ARBA00022475"/>
    </source>
</evidence>
<feature type="transmembrane region" description="Helical" evidence="6">
    <location>
        <begin position="287"/>
        <end position="309"/>
    </location>
</feature>
<feature type="transmembrane region" description="Helical" evidence="6">
    <location>
        <begin position="113"/>
        <end position="134"/>
    </location>
</feature>
<proteinExistence type="predicted"/>
<keyword evidence="2" id="KW-1003">Cell membrane</keyword>
<organism evidence="8 9">
    <name type="scientific">Exiguobacterium undae</name>
    <dbReference type="NCBI Taxonomy" id="169177"/>
    <lineage>
        <taxon>Bacteria</taxon>
        <taxon>Bacillati</taxon>
        <taxon>Bacillota</taxon>
        <taxon>Bacilli</taxon>
        <taxon>Bacillales</taxon>
        <taxon>Bacillales Family XII. Incertae Sedis</taxon>
        <taxon>Exiguobacterium</taxon>
    </lineage>
</organism>
<feature type="transmembrane region" description="Helical" evidence="6">
    <location>
        <begin position="255"/>
        <end position="275"/>
    </location>
</feature>
<evidence type="ECO:0000256" key="4">
    <source>
        <dbReference type="ARBA" id="ARBA00022989"/>
    </source>
</evidence>
<dbReference type="InterPro" id="IPR032694">
    <property type="entry name" value="CopC/D"/>
</dbReference>
<keyword evidence="4 6" id="KW-1133">Transmembrane helix</keyword>
<evidence type="ECO:0000256" key="1">
    <source>
        <dbReference type="ARBA" id="ARBA00004651"/>
    </source>
</evidence>
<keyword evidence="3 6" id="KW-0812">Transmembrane</keyword>